<dbReference type="GO" id="GO:0004364">
    <property type="term" value="F:glutathione transferase activity"/>
    <property type="evidence" value="ECO:0007669"/>
    <property type="project" value="InterPro"/>
</dbReference>
<dbReference type="Proteomes" id="UP001515480">
    <property type="component" value="Unassembled WGS sequence"/>
</dbReference>
<evidence type="ECO:0000313" key="4">
    <source>
        <dbReference type="Proteomes" id="UP001515480"/>
    </source>
</evidence>
<dbReference type="PANTHER" id="PTHR32419">
    <property type="entry name" value="GLUTATHIONYL-HYDROQUINONE REDUCTASE"/>
    <property type="match status" value="1"/>
</dbReference>
<dbReference type="InterPro" id="IPR016639">
    <property type="entry name" value="GST_Omega/GSH"/>
</dbReference>
<dbReference type="CDD" id="cd03190">
    <property type="entry name" value="GST_C_Omega_like"/>
    <property type="match status" value="1"/>
</dbReference>
<reference evidence="3 4" key="1">
    <citation type="journal article" date="2024" name="Science">
        <title>Giant polyketide synthase enzymes in the biosynthesis of giant marine polyether toxins.</title>
        <authorList>
            <person name="Fallon T.R."/>
            <person name="Shende V.V."/>
            <person name="Wierzbicki I.H."/>
            <person name="Pendleton A.L."/>
            <person name="Watervoot N.F."/>
            <person name="Auber R.P."/>
            <person name="Gonzalez D.J."/>
            <person name="Wisecaver J.H."/>
            <person name="Moore B.S."/>
        </authorList>
    </citation>
    <scope>NUCLEOTIDE SEQUENCE [LARGE SCALE GENOMIC DNA]</scope>
    <source>
        <strain evidence="3 4">12B1</strain>
    </source>
</reference>
<sequence>MSAGKWLLPFLCHAAAALVACPSHAHVLHSARVSARAPVVAVEDGKPAPSRGGVRLLEWIPSQQLLVTSARFAWNTLWKVMLSELAPQSDDGDYVRPAPQMGTGATWPAELPVVSGRYHLYLGNACPWCHRVAASARLRQQLLAKTGPPQPTQFLSFTRLVSDPQRASRGGWVFDSDDPDPLCDAADLKGVYDRCTPGGYSGRCTAPLLVDLETSTIISQESADIIRMLGQVSLNPSGRAVDLYPTALRADIDATCKWVYTQVNNGVYGCGFATTQSAYERAERGVHEGLSRCDELLSSQRFLCGAQITEADVWLLPTAVRFDGIYASFFRCGRRQIRSDYPNIARWMKELLQLTGSDLFDLDAARRSYYTDLFPLNPGGIVPSGPSAADLGFPVGDGPVEDATAFSWRSV</sequence>
<evidence type="ECO:0000313" key="3">
    <source>
        <dbReference type="EMBL" id="KAL1527441.1"/>
    </source>
</evidence>
<feature type="domain" description="GST C-terminal" evidence="2">
    <location>
        <begin position="245"/>
        <end position="373"/>
    </location>
</feature>
<dbReference type="AlphaFoldDB" id="A0AB34K2Y5"/>
<dbReference type="InterPro" id="IPR036282">
    <property type="entry name" value="Glutathione-S-Trfase_C_sf"/>
</dbReference>
<accession>A0AB34K2Y5</accession>
<dbReference type="InterPro" id="IPR010987">
    <property type="entry name" value="Glutathione-S-Trfase_C-like"/>
</dbReference>
<dbReference type="PROSITE" id="PS51257">
    <property type="entry name" value="PROKAR_LIPOPROTEIN"/>
    <property type="match status" value="1"/>
</dbReference>
<dbReference type="PANTHER" id="PTHR32419:SF6">
    <property type="entry name" value="GLUTATHIONE S-TRANSFERASE OMEGA-LIKE 1-RELATED"/>
    <property type="match status" value="1"/>
</dbReference>
<evidence type="ECO:0000256" key="1">
    <source>
        <dbReference type="SAM" id="SignalP"/>
    </source>
</evidence>
<comment type="caution">
    <text evidence="3">The sequence shown here is derived from an EMBL/GenBank/DDBJ whole genome shotgun (WGS) entry which is preliminary data.</text>
</comment>
<dbReference type="InterPro" id="IPR047047">
    <property type="entry name" value="GST_Omega-like_C"/>
</dbReference>
<organism evidence="3 4">
    <name type="scientific">Prymnesium parvum</name>
    <name type="common">Toxic golden alga</name>
    <dbReference type="NCBI Taxonomy" id="97485"/>
    <lineage>
        <taxon>Eukaryota</taxon>
        <taxon>Haptista</taxon>
        <taxon>Haptophyta</taxon>
        <taxon>Prymnesiophyceae</taxon>
        <taxon>Prymnesiales</taxon>
        <taxon>Prymnesiaceae</taxon>
        <taxon>Prymnesium</taxon>
    </lineage>
</organism>
<feature type="chain" id="PRO_5044349100" description="GST C-terminal domain-containing protein" evidence="1">
    <location>
        <begin position="26"/>
        <end position="411"/>
    </location>
</feature>
<dbReference type="PROSITE" id="PS50405">
    <property type="entry name" value="GST_CTER"/>
    <property type="match status" value="1"/>
</dbReference>
<dbReference type="Pfam" id="PF13410">
    <property type="entry name" value="GST_C_2"/>
    <property type="match status" value="1"/>
</dbReference>
<dbReference type="SUPFAM" id="SSF47616">
    <property type="entry name" value="GST C-terminal domain-like"/>
    <property type="match status" value="1"/>
</dbReference>
<dbReference type="EMBL" id="JBGBPQ010000003">
    <property type="protein sequence ID" value="KAL1527441.1"/>
    <property type="molecule type" value="Genomic_DNA"/>
</dbReference>
<name>A0AB34K2Y5_PRYPA</name>
<protein>
    <recommendedName>
        <fullName evidence="2">GST C-terminal domain-containing protein</fullName>
    </recommendedName>
</protein>
<feature type="signal peptide" evidence="1">
    <location>
        <begin position="1"/>
        <end position="25"/>
    </location>
</feature>
<evidence type="ECO:0000259" key="2">
    <source>
        <dbReference type="PROSITE" id="PS50405"/>
    </source>
</evidence>
<keyword evidence="4" id="KW-1185">Reference proteome</keyword>
<keyword evidence="1" id="KW-0732">Signal</keyword>
<dbReference type="GO" id="GO:0005737">
    <property type="term" value="C:cytoplasm"/>
    <property type="evidence" value="ECO:0007669"/>
    <property type="project" value="TreeGrafter"/>
</dbReference>
<proteinExistence type="predicted"/>
<gene>
    <name evidence="3" type="ORF">AB1Y20_016107</name>
</gene>
<dbReference type="Gene3D" id="1.20.1050.10">
    <property type="match status" value="1"/>
</dbReference>
<dbReference type="Gene3D" id="3.40.30.10">
    <property type="entry name" value="Glutaredoxin"/>
    <property type="match status" value="1"/>
</dbReference>